<proteinExistence type="predicted"/>
<sequence>MHALWKIKRNLSFLPLNIKIFIYVNNNSFKHFFEFKKKNYTISEKTFHLSLDKLKNKVQTYPYKHFLQT</sequence>
<dbReference type="EMBL" id="CP006916">
    <property type="protein sequence ID" value="AHV85394.1"/>
    <property type="molecule type" value="Genomic_DNA"/>
</dbReference>
<organism evidence="1 2">
    <name type="scientific">Mycoplasmoides gallisepticum S6</name>
    <dbReference type="NCBI Taxonomy" id="1006581"/>
    <lineage>
        <taxon>Bacteria</taxon>
        <taxon>Bacillati</taxon>
        <taxon>Mycoplasmatota</taxon>
        <taxon>Mycoplasmoidales</taxon>
        <taxon>Mycoplasmoidaceae</taxon>
        <taxon>Mycoplasmoides</taxon>
    </lineage>
</organism>
<dbReference type="AlphaFoldDB" id="A0A0F6CLU2"/>
<reference evidence="1 2" key="1">
    <citation type="journal article" date="2011" name="PLoS ONE">
        <title>Core proteome of the minimal cell: comparative proteomics of three mollicute species.</title>
        <authorList>
            <person name="Fisunov G.Y."/>
            <person name="Alexeev D.G."/>
            <person name="Bazaleev N.A."/>
            <person name="Ladygina V.G."/>
            <person name="Galyamina M.A."/>
            <person name="Kondratov I.G."/>
            <person name="Zhukova N.A."/>
            <person name="Serebryakova M.V."/>
            <person name="Demina I.A."/>
            <person name="Govorun V.M."/>
        </authorList>
    </citation>
    <scope>NUCLEOTIDE SEQUENCE [LARGE SCALE GENOMIC DNA]</scope>
    <source>
        <strain evidence="1 2">S6</strain>
    </source>
</reference>
<dbReference type="Proteomes" id="UP000018735">
    <property type="component" value="Chromosome"/>
</dbReference>
<name>A0A0F6CLU2_MYCGL</name>
<gene>
    <name evidence="1" type="ORF">GCW_90642</name>
</gene>
<dbReference type="HOGENOM" id="CLU_2771439_0_0_14"/>
<protein>
    <submittedName>
        <fullName evidence="1">Uncharacterized protein</fullName>
    </submittedName>
</protein>
<evidence type="ECO:0000313" key="2">
    <source>
        <dbReference type="Proteomes" id="UP000018735"/>
    </source>
</evidence>
<dbReference type="KEGG" id="mgz:GCW_90642"/>
<evidence type="ECO:0000313" key="1">
    <source>
        <dbReference type="EMBL" id="AHV85394.1"/>
    </source>
</evidence>
<accession>A0A0F6CLU2</accession>